<dbReference type="AlphaFoldDB" id="M4SRU0"/>
<keyword evidence="4" id="KW-0336">GPI-anchor</keyword>
<accession>M4SRU0</accession>
<comment type="subcellular location">
    <subcellularLocation>
        <location evidence="2">Cell membrane</location>
        <topology evidence="2">Lipid-anchor</topology>
        <topology evidence="2">GPI-anchor</topology>
    </subcellularLocation>
</comment>
<dbReference type="Pfam" id="PF13206">
    <property type="entry name" value="VSG_B"/>
    <property type="match status" value="1"/>
</dbReference>
<evidence type="ECO:0000256" key="8">
    <source>
        <dbReference type="ARBA" id="ARBA00023288"/>
    </source>
</evidence>
<protein>
    <submittedName>
        <fullName evidence="11">Variant surface glycoprotein 2146</fullName>
    </submittedName>
</protein>
<dbReference type="GO" id="GO:0098552">
    <property type="term" value="C:side of membrane"/>
    <property type="evidence" value="ECO:0007669"/>
    <property type="project" value="UniProtKB-KW"/>
</dbReference>
<evidence type="ECO:0000256" key="5">
    <source>
        <dbReference type="ARBA" id="ARBA00022729"/>
    </source>
</evidence>
<organism evidence="11">
    <name type="scientific">Trypanosoma brucei</name>
    <dbReference type="NCBI Taxonomy" id="5691"/>
    <lineage>
        <taxon>Eukaryota</taxon>
        <taxon>Discoba</taxon>
        <taxon>Euglenozoa</taxon>
        <taxon>Kinetoplastea</taxon>
        <taxon>Metakinetoplastina</taxon>
        <taxon>Trypanosomatida</taxon>
        <taxon>Trypanosomatidae</taxon>
        <taxon>Trypanosoma</taxon>
    </lineage>
</organism>
<keyword evidence="3" id="KW-1003">Cell membrane</keyword>
<dbReference type="VEuPathDB" id="TriTrypDB:Tb427_000106700"/>
<name>M4SRU0_9TRYP</name>
<feature type="compositionally biased region" description="Polar residues" evidence="9">
    <location>
        <begin position="275"/>
        <end position="286"/>
    </location>
</feature>
<evidence type="ECO:0000256" key="1">
    <source>
        <dbReference type="ARBA" id="ARBA00002523"/>
    </source>
</evidence>
<comment type="function">
    <text evidence="1">VSG forms a coat on the surface of the parasite. The trypanosome evades the immune response of the host by expressing a series of antigenically distinct VSGs from an estimated 1000 VSG genes.</text>
</comment>
<reference evidence="11" key="1">
    <citation type="submission" date="2013-02" db="EMBL/GenBank/DDBJ databases">
        <authorList>
            <person name="Cross G.A.M."/>
            <person name="Kim H.-S."/>
            <person name="Wickstead B."/>
        </authorList>
    </citation>
    <scope>NUCLEOTIDE SEQUENCE</scope>
    <source>
        <strain evidence="11">Lister 427</strain>
    </source>
</reference>
<evidence type="ECO:0000313" key="11">
    <source>
        <dbReference type="EMBL" id="AGH59048.1"/>
    </source>
</evidence>
<evidence type="ECO:0000256" key="4">
    <source>
        <dbReference type="ARBA" id="ARBA00022622"/>
    </source>
</evidence>
<sequence>LALRPPKLGSEIHKEELYGPNNDDNLNCKGKNRRKDDCGNAKGIGGNGNYAGKTLAEDILCLCKPDEGSDHGKDLCYHGNLWFGLTEKWENETQAKKHWETIKEKCKDISGEGGVYAGKTLKQMEEIMRKKLKRTREYWVPGPQTGFGHSDLWFAESFSGKTEAWHGPCVIYEEAETAKETAEISWLGKLKKLKRNLTTRHASKNNEKKEQVVLQNERTVPKPLSTQEDEPPKQMVENPSIPKDSPDQSPKAEALSKNPPSPQEYTNADPDAITDTRTTTGNTSHESGAEEETNDESSPFSYKPLRPKNKGQIIALPLRFLLLLF</sequence>
<keyword evidence="5" id="KW-0732">Signal</keyword>
<proteinExistence type="predicted"/>
<evidence type="ECO:0000256" key="9">
    <source>
        <dbReference type="SAM" id="MobiDB-lite"/>
    </source>
</evidence>
<evidence type="ECO:0000256" key="2">
    <source>
        <dbReference type="ARBA" id="ARBA00004609"/>
    </source>
</evidence>
<dbReference type="VEuPathDB" id="TriTrypDB:Tbg972.3.2550"/>
<evidence type="ECO:0000256" key="3">
    <source>
        <dbReference type="ARBA" id="ARBA00022475"/>
    </source>
</evidence>
<keyword evidence="7" id="KW-0325">Glycoprotein</keyword>
<evidence type="ECO:0000256" key="6">
    <source>
        <dbReference type="ARBA" id="ARBA00023136"/>
    </source>
</evidence>
<dbReference type="GO" id="GO:0005886">
    <property type="term" value="C:plasma membrane"/>
    <property type="evidence" value="ECO:0007669"/>
    <property type="project" value="UniProtKB-SubCell"/>
</dbReference>
<dbReference type="InterPro" id="IPR025932">
    <property type="entry name" value="Trypano_VSG_B_N_dom"/>
</dbReference>
<evidence type="ECO:0000259" key="10">
    <source>
        <dbReference type="Pfam" id="PF13206"/>
    </source>
</evidence>
<dbReference type="VEuPathDB" id="TriTrypDB:Tb927.3.2540"/>
<feature type="non-terminal residue" evidence="11">
    <location>
        <position position="1"/>
    </location>
</feature>
<keyword evidence="8" id="KW-0449">Lipoprotein</keyword>
<reference evidence="11" key="2">
    <citation type="journal article" date="2014" name="Mol. Biochem. Parasitol.">
        <title>Capturing the variant surface glycoprotein repertoire (the VSGnome) of Trypanosoma brucei Lister 427.</title>
        <authorList>
            <person name="Cross G.A."/>
            <person name="Kim H.S."/>
            <person name="Wickstead B."/>
        </authorList>
    </citation>
    <scope>NUCLEOTIDE SEQUENCE</scope>
    <source>
        <strain evidence="11">Lister 427</strain>
    </source>
</reference>
<dbReference type="EMBL" id="KC611617">
    <property type="protein sequence ID" value="AGH59048.1"/>
    <property type="molecule type" value="Genomic_DNA"/>
</dbReference>
<dbReference type="VEuPathDB" id="TriTrypDB:Tb1125.3.2540"/>
<evidence type="ECO:0000256" key="7">
    <source>
        <dbReference type="ARBA" id="ARBA00023180"/>
    </source>
</evidence>
<feature type="region of interest" description="Disordered" evidence="9">
    <location>
        <begin position="198"/>
        <end position="309"/>
    </location>
</feature>
<feature type="domain" description="Trypanosome variant surface glycoprotein B-type N-terminal" evidence="10">
    <location>
        <begin position="17"/>
        <end position="209"/>
    </location>
</feature>
<keyword evidence="6" id="KW-0472">Membrane</keyword>